<evidence type="ECO:0000313" key="2">
    <source>
        <dbReference type="Proteomes" id="UP000030669"/>
    </source>
</evidence>
<sequence length="234" mass="26362">MRGSPVVTPVSMDSLHGGTSGYQAKNLRVSAGDKTVYTMDHPEIRKMRVIHWDGRTVTPIALSASPDSLVITVLVGQHKNGWAEVNEQISALITEVSLQYHSPASKSNRQDPCRVFKELADAYGLTDPEKKKCLVRYTDIKTKRFWMSLDAYSSGDYAALKEQIQKSCPGGRHGQKFTLQDLETIVAANATNPLNTETEVMEYYQEFRPVAQWLVDAKKITTSKRDWYFWADAQ</sequence>
<dbReference type="AlphaFoldDB" id="S7R6S7"/>
<dbReference type="Proteomes" id="UP000030669">
    <property type="component" value="Unassembled WGS sequence"/>
</dbReference>
<dbReference type="GeneID" id="19302977"/>
<keyword evidence="2" id="KW-1185">Reference proteome</keyword>
<protein>
    <submittedName>
        <fullName evidence="1">Uncharacterized protein</fullName>
    </submittedName>
</protein>
<dbReference type="RefSeq" id="XP_007871454.1">
    <property type="nucleotide sequence ID" value="XM_007873263.1"/>
</dbReference>
<dbReference type="HOGENOM" id="CLU_1185122_0_0_1"/>
<reference evidence="1 2" key="1">
    <citation type="journal article" date="2012" name="Science">
        <title>The Paleozoic origin of enzymatic lignin decomposition reconstructed from 31 fungal genomes.</title>
        <authorList>
            <person name="Floudas D."/>
            <person name="Binder M."/>
            <person name="Riley R."/>
            <person name="Barry K."/>
            <person name="Blanchette R.A."/>
            <person name="Henrissat B."/>
            <person name="Martinez A.T."/>
            <person name="Otillar R."/>
            <person name="Spatafora J.W."/>
            <person name="Yadav J.S."/>
            <person name="Aerts A."/>
            <person name="Benoit I."/>
            <person name="Boyd A."/>
            <person name="Carlson A."/>
            <person name="Copeland A."/>
            <person name="Coutinho P.M."/>
            <person name="de Vries R.P."/>
            <person name="Ferreira P."/>
            <person name="Findley K."/>
            <person name="Foster B."/>
            <person name="Gaskell J."/>
            <person name="Glotzer D."/>
            <person name="Gorecki P."/>
            <person name="Heitman J."/>
            <person name="Hesse C."/>
            <person name="Hori C."/>
            <person name="Igarashi K."/>
            <person name="Jurgens J.A."/>
            <person name="Kallen N."/>
            <person name="Kersten P."/>
            <person name="Kohler A."/>
            <person name="Kuees U."/>
            <person name="Kumar T.K.A."/>
            <person name="Kuo A."/>
            <person name="LaButti K."/>
            <person name="Larrondo L.F."/>
            <person name="Lindquist E."/>
            <person name="Ling A."/>
            <person name="Lombard V."/>
            <person name="Lucas S."/>
            <person name="Lundell T."/>
            <person name="Martin R."/>
            <person name="McLaughlin D.J."/>
            <person name="Morgenstern I."/>
            <person name="Morin E."/>
            <person name="Murat C."/>
            <person name="Nagy L.G."/>
            <person name="Nolan M."/>
            <person name="Ohm R.A."/>
            <person name="Patyshakuliyeva A."/>
            <person name="Rokas A."/>
            <person name="Ruiz-Duenas F.J."/>
            <person name="Sabat G."/>
            <person name="Salamov A."/>
            <person name="Samejima M."/>
            <person name="Schmutz J."/>
            <person name="Slot J.C."/>
            <person name="St John F."/>
            <person name="Stenlid J."/>
            <person name="Sun H."/>
            <person name="Sun S."/>
            <person name="Syed K."/>
            <person name="Tsang A."/>
            <person name="Wiebenga A."/>
            <person name="Young D."/>
            <person name="Pisabarro A."/>
            <person name="Eastwood D.C."/>
            <person name="Martin F."/>
            <person name="Cullen D."/>
            <person name="Grigoriev I.V."/>
            <person name="Hibbett D.S."/>
        </authorList>
    </citation>
    <scope>NUCLEOTIDE SEQUENCE [LARGE SCALE GENOMIC DNA]</scope>
    <source>
        <strain evidence="1 2">ATCC 11539</strain>
    </source>
</reference>
<organism evidence="1 2">
    <name type="scientific">Gloeophyllum trabeum (strain ATCC 11539 / FP-39264 / Madison 617)</name>
    <name type="common">Brown rot fungus</name>
    <dbReference type="NCBI Taxonomy" id="670483"/>
    <lineage>
        <taxon>Eukaryota</taxon>
        <taxon>Fungi</taxon>
        <taxon>Dikarya</taxon>
        <taxon>Basidiomycota</taxon>
        <taxon>Agaricomycotina</taxon>
        <taxon>Agaricomycetes</taxon>
        <taxon>Gloeophyllales</taxon>
        <taxon>Gloeophyllaceae</taxon>
        <taxon>Gloeophyllum</taxon>
    </lineage>
</organism>
<dbReference type="KEGG" id="gtr:GLOTRDRAFT_134265"/>
<evidence type="ECO:0000313" key="1">
    <source>
        <dbReference type="EMBL" id="EPQ50090.1"/>
    </source>
</evidence>
<dbReference type="OrthoDB" id="3257444at2759"/>
<dbReference type="EMBL" id="KB469365">
    <property type="protein sequence ID" value="EPQ50090.1"/>
    <property type="molecule type" value="Genomic_DNA"/>
</dbReference>
<accession>S7R6S7</accession>
<name>S7R6S7_GLOTA</name>
<proteinExistence type="predicted"/>
<gene>
    <name evidence="1" type="ORF">GLOTRDRAFT_134265</name>
</gene>